<dbReference type="InterPro" id="IPR012677">
    <property type="entry name" value="Nucleotide-bd_a/b_plait_sf"/>
</dbReference>
<feature type="non-terminal residue" evidence="3">
    <location>
        <position position="1"/>
    </location>
</feature>
<dbReference type="EMBL" id="AMQN01010488">
    <property type="status" value="NOT_ANNOTATED_CDS"/>
    <property type="molecule type" value="Genomic_DNA"/>
</dbReference>
<dbReference type="AlphaFoldDB" id="R7TWV3"/>
<dbReference type="Gene3D" id="3.30.70.330">
    <property type="match status" value="1"/>
</dbReference>
<reference evidence="5" key="1">
    <citation type="submission" date="2012-12" db="EMBL/GenBank/DDBJ databases">
        <authorList>
            <person name="Hellsten U."/>
            <person name="Grimwood J."/>
            <person name="Chapman J.A."/>
            <person name="Shapiro H."/>
            <person name="Aerts A."/>
            <person name="Otillar R.P."/>
            <person name="Terry A.Y."/>
            <person name="Boore J.L."/>
            <person name="Simakov O."/>
            <person name="Marletaz F."/>
            <person name="Cho S.-J."/>
            <person name="Edsinger-Gonzales E."/>
            <person name="Havlak P."/>
            <person name="Kuo D.-H."/>
            <person name="Larsson T."/>
            <person name="Lv J."/>
            <person name="Arendt D."/>
            <person name="Savage R."/>
            <person name="Osoegawa K."/>
            <person name="de Jong P."/>
            <person name="Lindberg D.R."/>
            <person name="Seaver E.C."/>
            <person name="Weisblat D.A."/>
            <person name="Putnam N.H."/>
            <person name="Grigoriev I.V."/>
            <person name="Rokhsar D.S."/>
        </authorList>
    </citation>
    <scope>NUCLEOTIDE SEQUENCE</scope>
    <source>
        <strain evidence="5">I ESC-2004</strain>
    </source>
</reference>
<sequence length="88" mass="10165">KLYVGDLLESVTKDDLEKEFRQYGRIKEVWVARNPPGFAFIEFAHEKDIRSAVRSMNGKFVMGSRIRVEYAKTPLSRDQRNARAATTT</sequence>
<evidence type="ECO:0000313" key="5">
    <source>
        <dbReference type="Proteomes" id="UP000014760"/>
    </source>
</evidence>
<dbReference type="PROSITE" id="PS50102">
    <property type="entry name" value="RRM"/>
    <property type="match status" value="1"/>
</dbReference>
<dbReference type="SUPFAM" id="SSF54928">
    <property type="entry name" value="RNA-binding domain, RBD"/>
    <property type="match status" value="1"/>
</dbReference>
<proteinExistence type="predicted"/>
<evidence type="ECO:0000313" key="3">
    <source>
        <dbReference type="EMBL" id="ELT98383.1"/>
    </source>
</evidence>
<gene>
    <name evidence="3" type="ORF">CAPTEDRAFT_123867</name>
</gene>
<dbReference type="Pfam" id="PF00076">
    <property type="entry name" value="RRM_1"/>
    <property type="match status" value="1"/>
</dbReference>
<reference evidence="4" key="3">
    <citation type="submission" date="2015-06" db="UniProtKB">
        <authorList>
            <consortium name="EnsemblMetazoa"/>
        </authorList>
    </citation>
    <scope>IDENTIFICATION</scope>
</reference>
<keyword evidence="5" id="KW-1185">Reference proteome</keyword>
<dbReference type="InterPro" id="IPR035979">
    <property type="entry name" value="RBD_domain_sf"/>
</dbReference>
<dbReference type="EnsemblMetazoa" id="CapteT123867">
    <property type="protein sequence ID" value="CapteP123867"/>
    <property type="gene ID" value="CapteG123867"/>
</dbReference>
<accession>R7TWV3</accession>
<keyword evidence="1" id="KW-0694">RNA-binding</keyword>
<dbReference type="InterPro" id="IPR050907">
    <property type="entry name" value="SRSF"/>
</dbReference>
<dbReference type="SMART" id="SM00360">
    <property type="entry name" value="RRM"/>
    <property type="match status" value="1"/>
</dbReference>
<name>R7TWV3_CAPTE</name>
<dbReference type="GO" id="GO:0003723">
    <property type="term" value="F:RNA binding"/>
    <property type="evidence" value="ECO:0007669"/>
    <property type="project" value="UniProtKB-UniRule"/>
</dbReference>
<dbReference type="OMA" id="GTIANVW"/>
<organism evidence="3">
    <name type="scientific">Capitella teleta</name>
    <name type="common">Polychaete worm</name>
    <dbReference type="NCBI Taxonomy" id="283909"/>
    <lineage>
        <taxon>Eukaryota</taxon>
        <taxon>Metazoa</taxon>
        <taxon>Spiralia</taxon>
        <taxon>Lophotrochozoa</taxon>
        <taxon>Annelida</taxon>
        <taxon>Polychaeta</taxon>
        <taxon>Sedentaria</taxon>
        <taxon>Scolecida</taxon>
        <taxon>Capitellidae</taxon>
        <taxon>Capitella</taxon>
    </lineage>
</organism>
<feature type="domain" description="RRM" evidence="2">
    <location>
        <begin position="1"/>
        <end position="73"/>
    </location>
</feature>
<evidence type="ECO:0000313" key="4">
    <source>
        <dbReference type="EnsemblMetazoa" id="CapteP123867"/>
    </source>
</evidence>
<dbReference type="HOGENOM" id="CLU_012062_28_13_1"/>
<feature type="non-terminal residue" evidence="3">
    <location>
        <position position="88"/>
    </location>
</feature>
<protein>
    <recommendedName>
        <fullName evidence="2">RRM domain-containing protein</fullName>
    </recommendedName>
</protein>
<dbReference type="STRING" id="283909.R7TWV3"/>
<dbReference type="InterPro" id="IPR000504">
    <property type="entry name" value="RRM_dom"/>
</dbReference>
<dbReference type="OrthoDB" id="5970at2759"/>
<evidence type="ECO:0000259" key="2">
    <source>
        <dbReference type="PROSITE" id="PS50102"/>
    </source>
</evidence>
<dbReference type="PANTHER" id="PTHR23147">
    <property type="entry name" value="SERINE/ARGININE RICH SPLICING FACTOR"/>
    <property type="match status" value="1"/>
</dbReference>
<dbReference type="Proteomes" id="UP000014760">
    <property type="component" value="Unassembled WGS sequence"/>
</dbReference>
<reference evidence="3 5" key="2">
    <citation type="journal article" date="2013" name="Nature">
        <title>Insights into bilaterian evolution from three spiralian genomes.</title>
        <authorList>
            <person name="Simakov O."/>
            <person name="Marletaz F."/>
            <person name="Cho S.J."/>
            <person name="Edsinger-Gonzales E."/>
            <person name="Havlak P."/>
            <person name="Hellsten U."/>
            <person name="Kuo D.H."/>
            <person name="Larsson T."/>
            <person name="Lv J."/>
            <person name="Arendt D."/>
            <person name="Savage R."/>
            <person name="Osoegawa K."/>
            <person name="de Jong P."/>
            <person name="Grimwood J."/>
            <person name="Chapman J.A."/>
            <person name="Shapiro H."/>
            <person name="Aerts A."/>
            <person name="Otillar R.P."/>
            <person name="Terry A.Y."/>
            <person name="Boore J.L."/>
            <person name="Grigoriev I.V."/>
            <person name="Lindberg D.R."/>
            <person name="Seaver E.C."/>
            <person name="Weisblat D.A."/>
            <person name="Putnam N.H."/>
            <person name="Rokhsar D.S."/>
        </authorList>
    </citation>
    <scope>NUCLEOTIDE SEQUENCE</scope>
    <source>
        <strain evidence="3 5">I ESC-2004</strain>
    </source>
</reference>
<dbReference type="EMBL" id="KB307982">
    <property type="protein sequence ID" value="ELT98383.1"/>
    <property type="molecule type" value="Genomic_DNA"/>
</dbReference>
<evidence type="ECO:0000256" key="1">
    <source>
        <dbReference type="PROSITE-ProRule" id="PRU00176"/>
    </source>
</evidence>